<evidence type="ECO:0000313" key="2">
    <source>
        <dbReference type="Proteomes" id="UP000792457"/>
    </source>
</evidence>
<accession>A0A8K0P0F0</accession>
<gene>
    <name evidence="1" type="ORF">J437_LFUL011064</name>
</gene>
<reference evidence="1" key="2">
    <citation type="submission" date="2017-10" db="EMBL/GenBank/DDBJ databases">
        <title>Ladona fulva Genome sequencing and assembly.</title>
        <authorList>
            <person name="Murali S."/>
            <person name="Richards S."/>
            <person name="Bandaranaike D."/>
            <person name="Bellair M."/>
            <person name="Blankenburg K."/>
            <person name="Chao H."/>
            <person name="Dinh H."/>
            <person name="Doddapaneni H."/>
            <person name="Dugan-Rocha S."/>
            <person name="Elkadiri S."/>
            <person name="Gnanaolivu R."/>
            <person name="Hernandez B."/>
            <person name="Skinner E."/>
            <person name="Javaid M."/>
            <person name="Lee S."/>
            <person name="Li M."/>
            <person name="Ming W."/>
            <person name="Munidasa M."/>
            <person name="Muniz J."/>
            <person name="Nguyen L."/>
            <person name="Hughes D."/>
            <person name="Osuji N."/>
            <person name="Pu L.-L."/>
            <person name="Puazo M."/>
            <person name="Qu C."/>
            <person name="Quiroz J."/>
            <person name="Raj R."/>
            <person name="Weissenberger G."/>
            <person name="Xin Y."/>
            <person name="Zou X."/>
            <person name="Han Y."/>
            <person name="Worley K."/>
            <person name="Muzny D."/>
            <person name="Gibbs R."/>
        </authorList>
    </citation>
    <scope>NUCLEOTIDE SEQUENCE</scope>
    <source>
        <strain evidence="1">Sampled in the wild</strain>
    </source>
</reference>
<keyword evidence="2" id="KW-1185">Reference proteome</keyword>
<dbReference type="EMBL" id="KZ308530">
    <property type="protein sequence ID" value="KAG8231095.1"/>
    <property type="molecule type" value="Genomic_DNA"/>
</dbReference>
<name>A0A8K0P0F0_LADFU</name>
<dbReference type="OrthoDB" id="418748at2759"/>
<organism evidence="1 2">
    <name type="scientific">Ladona fulva</name>
    <name type="common">Scarce chaser dragonfly</name>
    <name type="synonym">Libellula fulva</name>
    <dbReference type="NCBI Taxonomy" id="123851"/>
    <lineage>
        <taxon>Eukaryota</taxon>
        <taxon>Metazoa</taxon>
        <taxon>Ecdysozoa</taxon>
        <taxon>Arthropoda</taxon>
        <taxon>Hexapoda</taxon>
        <taxon>Insecta</taxon>
        <taxon>Pterygota</taxon>
        <taxon>Palaeoptera</taxon>
        <taxon>Odonata</taxon>
        <taxon>Epiprocta</taxon>
        <taxon>Anisoptera</taxon>
        <taxon>Libelluloidea</taxon>
        <taxon>Libellulidae</taxon>
        <taxon>Ladona</taxon>
    </lineage>
</organism>
<evidence type="ECO:0000313" key="1">
    <source>
        <dbReference type="EMBL" id="KAG8231095.1"/>
    </source>
</evidence>
<proteinExistence type="predicted"/>
<comment type="caution">
    <text evidence="1">The sequence shown here is derived from an EMBL/GenBank/DDBJ whole genome shotgun (WGS) entry which is preliminary data.</text>
</comment>
<dbReference type="AlphaFoldDB" id="A0A8K0P0F0"/>
<dbReference type="Proteomes" id="UP000792457">
    <property type="component" value="Unassembled WGS sequence"/>
</dbReference>
<reference evidence="1" key="1">
    <citation type="submission" date="2013-04" db="EMBL/GenBank/DDBJ databases">
        <authorList>
            <person name="Qu J."/>
            <person name="Murali S.C."/>
            <person name="Bandaranaike D."/>
            <person name="Bellair M."/>
            <person name="Blankenburg K."/>
            <person name="Chao H."/>
            <person name="Dinh H."/>
            <person name="Doddapaneni H."/>
            <person name="Downs B."/>
            <person name="Dugan-Rocha S."/>
            <person name="Elkadiri S."/>
            <person name="Gnanaolivu R.D."/>
            <person name="Hernandez B."/>
            <person name="Javaid M."/>
            <person name="Jayaseelan J.C."/>
            <person name="Lee S."/>
            <person name="Li M."/>
            <person name="Ming W."/>
            <person name="Munidasa M."/>
            <person name="Muniz J."/>
            <person name="Nguyen L."/>
            <person name="Ongeri F."/>
            <person name="Osuji N."/>
            <person name="Pu L.-L."/>
            <person name="Puazo M."/>
            <person name="Qu C."/>
            <person name="Quiroz J."/>
            <person name="Raj R."/>
            <person name="Weissenberger G."/>
            <person name="Xin Y."/>
            <person name="Zou X."/>
            <person name="Han Y."/>
            <person name="Richards S."/>
            <person name="Worley K."/>
            <person name="Muzny D."/>
            <person name="Gibbs R."/>
        </authorList>
    </citation>
    <scope>NUCLEOTIDE SEQUENCE</scope>
    <source>
        <strain evidence="1">Sampled in the wild</strain>
    </source>
</reference>
<protein>
    <submittedName>
        <fullName evidence="1">Uncharacterized protein</fullName>
    </submittedName>
</protein>
<sequence>MSPKKCEKWAWATEPRTGLAKVETRWKGNKAKELAEGYKLIYSGTYEKGRNGVGVIIDKD</sequence>